<evidence type="ECO:0000259" key="7">
    <source>
        <dbReference type="Pfam" id="PF04055"/>
    </source>
</evidence>
<dbReference type="InterPro" id="IPR000385">
    <property type="entry name" value="MoaA_NifB_PqqE_Fe-S-bd_CS"/>
</dbReference>
<dbReference type="Pfam" id="PF04055">
    <property type="entry name" value="Radical_SAM"/>
    <property type="match status" value="1"/>
</dbReference>
<keyword evidence="2" id="KW-0004">4Fe-4S</keyword>
<dbReference type="InterPro" id="IPR013785">
    <property type="entry name" value="Aldolase_TIM"/>
</dbReference>
<evidence type="ECO:0000256" key="3">
    <source>
        <dbReference type="ARBA" id="ARBA00022691"/>
    </source>
</evidence>
<dbReference type="SFLD" id="SFLDG01067">
    <property type="entry name" value="SPASM/twitch_domain_containing"/>
    <property type="match status" value="1"/>
</dbReference>
<evidence type="ECO:0000313" key="9">
    <source>
        <dbReference type="Proteomes" id="UP000001400"/>
    </source>
</evidence>
<dbReference type="NCBIfam" id="TIGR04085">
    <property type="entry name" value="rSAM_more_4Fe4S"/>
    <property type="match status" value="1"/>
</dbReference>
<evidence type="ECO:0000256" key="1">
    <source>
        <dbReference type="ARBA" id="ARBA00001966"/>
    </source>
</evidence>
<dbReference type="OrthoDB" id="30736at2157"/>
<dbReference type="GO" id="GO:0016491">
    <property type="term" value="F:oxidoreductase activity"/>
    <property type="evidence" value="ECO:0007669"/>
    <property type="project" value="InterPro"/>
</dbReference>
<feature type="domain" description="Radical SAM core" evidence="7">
    <location>
        <begin position="7"/>
        <end position="134"/>
    </location>
</feature>
<dbReference type="GO" id="GO:0051539">
    <property type="term" value="F:4 iron, 4 sulfur cluster binding"/>
    <property type="evidence" value="ECO:0007669"/>
    <property type="project" value="UniProtKB-KW"/>
</dbReference>
<keyword evidence="5" id="KW-0408">Iron</keyword>
<evidence type="ECO:0000313" key="8">
    <source>
        <dbReference type="EMBL" id="ADD09208.1"/>
    </source>
</evidence>
<keyword evidence="4" id="KW-0479">Metal-binding</keyword>
<dbReference type="GO" id="GO:0046872">
    <property type="term" value="F:metal ion binding"/>
    <property type="evidence" value="ECO:0007669"/>
    <property type="project" value="UniProtKB-KW"/>
</dbReference>
<dbReference type="RefSeq" id="WP_012997417.1">
    <property type="nucleotide sequence ID" value="NC_013926.1"/>
</dbReference>
<dbReference type="KEGG" id="abi:Aboo_1401"/>
<protein>
    <submittedName>
        <fullName evidence="8">Radical SAM domain protein</fullName>
    </submittedName>
</protein>
<accession>D3TAS9</accession>
<dbReference type="AlphaFoldDB" id="D3TAS9"/>
<evidence type="ECO:0000256" key="5">
    <source>
        <dbReference type="ARBA" id="ARBA00023004"/>
    </source>
</evidence>
<keyword evidence="6" id="KW-0411">Iron-sulfur</keyword>
<dbReference type="InterPro" id="IPR007197">
    <property type="entry name" value="rSAM"/>
</dbReference>
<dbReference type="InterPro" id="IPR023885">
    <property type="entry name" value="4Fe4S-binding_SPASM_dom"/>
</dbReference>
<dbReference type="PANTHER" id="PTHR43273">
    <property type="entry name" value="ANAEROBIC SULFATASE-MATURATING ENZYME HOMOLOG ASLB-RELATED"/>
    <property type="match status" value="1"/>
</dbReference>
<evidence type="ECO:0000256" key="6">
    <source>
        <dbReference type="ARBA" id="ARBA00023014"/>
    </source>
</evidence>
<dbReference type="InterPro" id="IPR058240">
    <property type="entry name" value="rSAM_sf"/>
</dbReference>
<dbReference type="Gene3D" id="3.20.20.70">
    <property type="entry name" value="Aldolase class I"/>
    <property type="match status" value="1"/>
</dbReference>
<dbReference type="InterPro" id="IPR023819">
    <property type="entry name" value="Pep-mod_rSAM_AF0577"/>
</dbReference>
<dbReference type="GeneID" id="8828364"/>
<keyword evidence="3" id="KW-0949">S-adenosyl-L-methionine</keyword>
<dbReference type="Proteomes" id="UP000001400">
    <property type="component" value="Chromosome"/>
</dbReference>
<dbReference type="PANTHER" id="PTHR43273:SF2">
    <property type="entry name" value="RADICAL SAM CORE DOMAIN-CONTAINING PROTEIN"/>
    <property type="match status" value="1"/>
</dbReference>
<dbReference type="SFLD" id="SFLDS00029">
    <property type="entry name" value="Radical_SAM"/>
    <property type="match status" value="1"/>
</dbReference>
<dbReference type="HOGENOM" id="CLU_777602_0_0_2"/>
<proteinExistence type="predicted"/>
<dbReference type="CDD" id="cd21109">
    <property type="entry name" value="SPASM"/>
    <property type="match status" value="1"/>
</dbReference>
<dbReference type="SUPFAM" id="SSF102114">
    <property type="entry name" value="Radical SAM enzymes"/>
    <property type="match status" value="1"/>
</dbReference>
<dbReference type="NCBIfam" id="TIGR04084">
    <property type="entry name" value="rSAM_AF0577"/>
    <property type="match status" value="1"/>
</dbReference>
<dbReference type="EMBL" id="CP001941">
    <property type="protein sequence ID" value="ADD09208.1"/>
    <property type="molecule type" value="Genomic_DNA"/>
</dbReference>
<gene>
    <name evidence="8" type="ordered locus">Aboo_1401</name>
</gene>
<keyword evidence="9" id="KW-1185">Reference proteome</keyword>
<evidence type="ECO:0000256" key="4">
    <source>
        <dbReference type="ARBA" id="ARBA00022723"/>
    </source>
</evidence>
<dbReference type="SFLD" id="SFLDG01104">
    <property type="entry name" value="Uncharacterised_Radical_SAM_Su"/>
    <property type="match status" value="1"/>
</dbReference>
<dbReference type="PROSITE" id="PS01305">
    <property type="entry name" value="MOAA_NIFB_PQQE"/>
    <property type="match status" value="1"/>
</dbReference>
<comment type="cofactor">
    <cofactor evidence="1">
        <name>[4Fe-4S] cluster</name>
        <dbReference type="ChEBI" id="CHEBI:49883"/>
    </cofactor>
</comment>
<name>D3TAS9_ACIB4</name>
<dbReference type="CDD" id="cd01335">
    <property type="entry name" value="Radical_SAM"/>
    <property type="match status" value="1"/>
</dbReference>
<dbReference type="InterPro" id="IPR023867">
    <property type="entry name" value="Sulphatase_maturase_rSAM"/>
</dbReference>
<organism evidence="8 9">
    <name type="scientific">Aciduliprofundum boonei (strain DSM 19572 / T469)</name>
    <dbReference type="NCBI Taxonomy" id="439481"/>
    <lineage>
        <taxon>Archaea</taxon>
        <taxon>Methanobacteriati</taxon>
        <taxon>Thermoplasmatota</taxon>
        <taxon>DHVE2 group</taxon>
        <taxon>Candidatus Aciduliprofundum</taxon>
    </lineage>
</organism>
<sequence length="356" mass="41220">MLYITFLTGVCNLNCRYCGGSIPEEVMPHEIQYSIEDLKNFVEKDKDAIIAFYGGEPLLRIEKMKEIMDNIRAKRFVVQTNGIFLHKIPEEYLNRIDAILVSIDGVPEVTNYYRGNGVYEIVVDRVRKIREKYKGDLIARMAVSEESDIYRDVTHLLSLPFDHVHWQLNVVWAPDDSWHDFDSWVRNSYNPGITKLAKWWIEEIKNGRIPGIVPFQGVIKRMFWPENGVPCGAGRDAFAITTDGRILACPIGGEFEWNELGDIWNKKPEDVRNSVEIEEPCLSCDIYPICGGRCLFANKERLWGMSGFYKICGTVRHLVDEMNEARVEIEKLIDEGKYKKEDFYYPPFNNTTEIIP</sequence>
<reference evidence="8" key="1">
    <citation type="submission" date="2010-02" db="EMBL/GenBank/DDBJ databases">
        <title>Complete sequence of Aciduliprofundum boonei T469.</title>
        <authorList>
            <consortium name="US DOE Joint Genome Institute"/>
            <person name="Lucas S."/>
            <person name="Copeland A."/>
            <person name="Lapidus A."/>
            <person name="Cheng J.-F."/>
            <person name="Bruce D."/>
            <person name="Goodwin L."/>
            <person name="Pitluck S."/>
            <person name="Saunders E."/>
            <person name="Detter J.C."/>
            <person name="Han C."/>
            <person name="Tapia R."/>
            <person name="Land M."/>
            <person name="Hauser L."/>
            <person name="Kyrpides N."/>
            <person name="Mikhailova N."/>
            <person name="Flores G."/>
            <person name="Reysenbach A.-L."/>
            <person name="Woyke T."/>
        </authorList>
    </citation>
    <scope>NUCLEOTIDE SEQUENCE</scope>
    <source>
        <strain evidence="8">T469</strain>
    </source>
</reference>
<evidence type="ECO:0000256" key="2">
    <source>
        <dbReference type="ARBA" id="ARBA00022485"/>
    </source>
</evidence>